<keyword evidence="1" id="KW-0472">Membrane</keyword>
<evidence type="ECO:0000313" key="2">
    <source>
        <dbReference type="EMBL" id="OFD71844.1"/>
    </source>
</evidence>
<comment type="caution">
    <text evidence="2">The sequence shown here is derived from an EMBL/GenBank/DDBJ whole genome shotgun (WGS) entry which is preliminary data.</text>
</comment>
<accession>A0A1E8B0M9</accession>
<dbReference type="Proteomes" id="UP000175706">
    <property type="component" value="Unassembled WGS sequence"/>
</dbReference>
<dbReference type="PATRIC" id="fig|86662.25.peg.5245"/>
<dbReference type="RefSeq" id="WP_070145433.1">
    <property type="nucleotide sequence ID" value="NZ_LXLT01000067.1"/>
</dbReference>
<keyword evidence="1" id="KW-1133">Transmembrane helix</keyword>
<protein>
    <recommendedName>
        <fullName evidence="4">DUF3307 domain-containing protein</fullName>
    </recommendedName>
</protein>
<gene>
    <name evidence="2" type="ORF">BWGOE8_51140</name>
</gene>
<keyword evidence="1" id="KW-0812">Transmembrane</keyword>
<name>A0A1E8B0M9_BACMY</name>
<organism evidence="2 3">
    <name type="scientific">Bacillus mycoides</name>
    <dbReference type="NCBI Taxonomy" id="1405"/>
    <lineage>
        <taxon>Bacteria</taxon>
        <taxon>Bacillati</taxon>
        <taxon>Bacillota</taxon>
        <taxon>Bacilli</taxon>
        <taxon>Bacillales</taxon>
        <taxon>Bacillaceae</taxon>
        <taxon>Bacillus</taxon>
        <taxon>Bacillus cereus group</taxon>
    </lineage>
</organism>
<evidence type="ECO:0000256" key="1">
    <source>
        <dbReference type="SAM" id="Phobius"/>
    </source>
</evidence>
<evidence type="ECO:0008006" key="4">
    <source>
        <dbReference type="Google" id="ProtNLM"/>
    </source>
</evidence>
<dbReference type="EMBL" id="LXLT01000067">
    <property type="protein sequence ID" value="OFD71844.1"/>
    <property type="molecule type" value="Genomic_DNA"/>
</dbReference>
<feature type="transmembrane region" description="Helical" evidence="1">
    <location>
        <begin position="37"/>
        <end position="59"/>
    </location>
</feature>
<proteinExistence type="predicted"/>
<dbReference type="InterPro" id="IPR021737">
    <property type="entry name" value="Phage_phiKZ_Orf197"/>
</dbReference>
<feature type="transmembrane region" description="Helical" evidence="1">
    <location>
        <begin position="65"/>
        <end position="83"/>
    </location>
</feature>
<dbReference type="AlphaFoldDB" id="A0A1E8B0M9"/>
<sequence length="124" mass="14702">MVHLELNVSLFIVLYIGHKIGDYLFQTDYQAVNKKDNWLALISHCFIYTLAVSIMAYVFVGFFNWTAIFILFISHIIIDRKIFLNWWAKNIKRIRDTEEPTVQPGLIELDQAFHYIILFIISFL</sequence>
<dbReference type="Pfam" id="PF11750">
    <property type="entry name" value="DUF3307"/>
    <property type="match status" value="1"/>
</dbReference>
<reference evidence="2 3" key="1">
    <citation type="submission" date="2016-05" db="EMBL/GenBank/DDBJ databases">
        <title>Bacillus thuringiensis and Bacillus weihenstephanensis as novel biocontrol agents of wilt causing Verticillium species.</title>
        <authorList>
            <person name="Hollensteiner J."/>
            <person name="Wemheuer F."/>
            <person name="Harting R."/>
            <person name="Kolarzyk A."/>
            <person name="Diaz-Valerio S."/>
            <person name="Poehlein A."/>
            <person name="Brzuszkiewicz E."/>
            <person name="Nesemann K."/>
            <person name="Braus-Stromeyer S."/>
            <person name="Braus G."/>
            <person name="Daniel R."/>
            <person name="Liesegang H."/>
        </authorList>
    </citation>
    <scope>NUCLEOTIDE SEQUENCE [LARGE SCALE GENOMIC DNA]</scope>
    <source>
        <strain evidence="2 3">GOE8</strain>
    </source>
</reference>
<evidence type="ECO:0000313" key="3">
    <source>
        <dbReference type="Proteomes" id="UP000175706"/>
    </source>
</evidence>